<dbReference type="Proteomes" id="UP000319619">
    <property type="component" value="Unassembled WGS sequence"/>
</dbReference>
<sequence>MRIGIRREDKNEWEARVPIAPHDVAKLVKDGIEVWLQPSDIRIYPDEEYRKVGAFIEEDLSRCPIILAVKEIPQEFLEVGKTYVFFSHTIKGQKQSMPMLQRMMDLKCQLIDYELVTDGTDRRLIFFGRHAGLAGMIDTLWSLGKRLEWEGIGNPFSQIRMAHQYASLEDAKGEITEVAAKMRLEDLPPAMFPMIFGFTGYGNVSAGAQKIFDLFPHEQIEPAELVDFKASPDNMRDKLIKVVFKEEDIVEPVDTGTKFDLQDYYQNPQRYRSRFESYLPHLTVLVNCIYWDARYPRLVTFDYLKEAYTGGQTPNLRVIGDVSCDIEGSIQCTMKSTDPGNPVYVYDPIEGSVTDGWEGSGPVIMAVDNLPCELAKESSEFFSKVLTPFIPQLVKADFNAAFDDLEIPSELHRAVILHKGKLAPRFKNLSEYL</sequence>
<evidence type="ECO:0000259" key="3">
    <source>
        <dbReference type="SMART" id="SM01003"/>
    </source>
</evidence>
<accession>A0A532V298</accession>
<proteinExistence type="predicted"/>
<evidence type="ECO:0000259" key="2">
    <source>
        <dbReference type="SMART" id="SM01002"/>
    </source>
</evidence>
<evidence type="ECO:0000313" key="4">
    <source>
        <dbReference type="EMBL" id="TKJ41262.1"/>
    </source>
</evidence>
<keyword evidence="1" id="KW-0560">Oxidoreductase</keyword>
<dbReference type="SMART" id="SM01002">
    <property type="entry name" value="AlaDh_PNT_C"/>
    <property type="match status" value="1"/>
</dbReference>
<feature type="domain" description="Alanine dehydrogenase/pyridine nucleotide transhydrogenase N-terminal" evidence="3">
    <location>
        <begin position="4"/>
        <end position="134"/>
    </location>
</feature>
<dbReference type="PANTHER" id="PTHR11133">
    <property type="entry name" value="SACCHAROPINE DEHYDROGENASE"/>
    <property type="match status" value="1"/>
</dbReference>
<evidence type="ECO:0000256" key="1">
    <source>
        <dbReference type="ARBA" id="ARBA00023002"/>
    </source>
</evidence>
<protein>
    <recommendedName>
        <fullName evidence="6">Alanine dehydrogenase/pyridine nucleotide transhydrogenase N-terminal domain-containing protein</fullName>
    </recommendedName>
</protein>
<dbReference type="Pfam" id="PF05222">
    <property type="entry name" value="AlaDh_PNT_N"/>
    <property type="match status" value="1"/>
</dbReference>
<dbReference type="GO" id="GO:0004753">
    <property type="term" value="F:saccharopine dehydrogenase activity"/>
    <property type="evidence" value="ECO:0007669"/>
    <property type="project" value="TreeGrafter"/>
</dbReference>
<dbReference type="PANTHER" id="PTHR11133:SF22">
    <property type="entry name" value="ALPHA-AMINOADIPIC SEMIALDEHYDE SYNTHASE, MITOCHONDRIAL"/>
    <property type="match status" value="1"/>
</dbReference>
<dbReference type="GO" id="GO:0019878">
    <property type="term" value="P:lysine biosynthetic process via aminoadipic acid"/>
    <property type="evidence" value="ECO:0007669"/>
    <property type="project" value="TreeGrafter"/>
</dbReference>
<dbReference type="Gene3D" id="3.40.50.720">
    <property type="entry name" value="NAD(P)-binding Rossmann-like Domain"/>
    <property type="match status" value="2"/>
</dbReference>
<dbReference type="InterPro" id="IPR007886">
    <property type="entry name" value="AlaDH/PNT_N"/>
</dbReference>
<dbReference type="SMART" id="SM01003">
    <property type="entry name" value="AlaDh_PNT_N"/>
    <property type="match status" value="1"/>
</dbReference>
<dbReference type="FunFam" id="3.40.50.720:FF:000087">
    <property type="entry name" value="alpha-aminoadipic semialdehyde synthase, mitochondrial"/>
    <property type="match status" value="1"/>
</dbReference>
<dbReference type="GO" id="GO:0005737">
    <property type="term" value="C:cytoplasm"/>
    <property type="evidence" value="ECO:0007669"/>
    <property type="project" value="TreeGrafter"/>
</dbReference>
<reference evidence="4 5" key="1">
    <citation type="submission" date="2017-06" db="EMBL/GenBank/DDBJ databases">
        <title>Novel microbial phyla capable of carbon fixation and sulfur reduction in deep-sea sediments.</title>
        <authorList>
            <person name="Huang J."/>
            <person name="Baker B."/>
            <person name="Wang Y."/>
        </authorList>
    </citation>
    <scope>NUCLEOTIDE SEQUENCE [LARGE SCALE GENOMIC DNA]</scope>
    <source>
        <strain evidence="4">B3_LCP</strain>
    </source>
</reference>
<dbReference type="InterPro" id="IPR007698">
    <property type="entry name" value="AlaDH/PNT_NAD(H)-bd"/>
</dbReference>
<name>A0A532V298_UNCL8</name>
<dbReference type="CDD" id="cd12189">
    <property type="entry name" value="LKR_SDH_like"/>
    <property type="match status" value="1"/>
</dbReference>
<dbReference type="AlphaFoldDB" id="A0A532V298"/>
<feature type="domain" description="Alanine dehydrogenase/pyridine nucleotide transhydrogenase NAD(H)-binding" evidence="2">
    <location>
        <begin position="181"/>
        <end position="366"/>
    </location>
</feature>
<dbReference type="SUPFAM" id="SSF52283">
    <property type="entry name" value="Formate/glycerate dehydrogenase catalytic domain-like"/>
    <property type="match status" value="1"/>
</dbReference>
<organism evidence="4 5">
    <name type="scientific">candidate division LCP-89 bacterium B3_LCP</name>
    <dbReference type="NCBI Taxonomy" id="2012998"/>
    <lineage>
        <taxon>Bacteria</taxon>
        <taxon>Pseudomonadati</taxon>
        <taxon>Bacteria division LCP-89</taxon>
    </lineage>
</organism>
<evidence type="ECO:0008006" key="6">
    <source>
        <dbReference type="Google" id="ProtNLM"/>
    </source>
</evidence>
<comment type="caution">
    <text evidence="4">The sequence shown here is derived from an EMBL/GenBank/DDBJ whole genome shotgun (WGS) entry which is preliminary data.</text>
</comment>
<evidence type="ECO:0000313" key="5">
    <source>
        <dbReference type="Proteomes" id="UP000319619"/>
    </source>
</evidence>
<dbReference type="EMBL" id="NJBN01000003">
    <property type="protein sequence ID" value="TKJ41262.1"/>
    <property type="molecule type" value="Genomic_DNA"/>
</dbReference>
<dbReference type="InterPro" id="IPR051168">
    <property type="entry name" value="AASS"/>
</dbReference>
<gene>
    <name evidence="4" type="ORF">CEE37_06235</name>
</gene>
<dbReference type="Pfam" id="PF01262">
    <property type="entry name" value="AlaDh_PNT_C"/>
    <property type="match status" value="1"/>
</dbReference>